<keyword evidence="9" id="KW-1185">Reference proteome</keyword>
<dbReference type="GO" id="GO:0034457">
    <property type="term" value="C:Mpp10 complex"/>
    <property type="evidence" value="ECO:0007669"/>
    <property type="project" value="InterPro"/>
</dbReference>
<proteinExistence type="inferred from homology"/>
<keyword evidence="4" id="KW-0539">Nucleus</keyword>
<comment type="subcellular location">
    <subcellularLocation>
        <location evidence="1">Nucleus</location>
        <location evidence="1">Nucleolus</location>
    </subcellularLocation>
</comment>
<keyword evidence="3" id="KW-0698">rRNA processing</keyword>
<feature type="region of interest" description="Disordered" evidence="7">
    <location>
        <begin position="1"/>
        <end position="36"/>
    </location>
</feature>
<evidence type="ECO:0000313" key="9">
    <source>
        <dbReference type="Proteomes" id="UP000019335"/>
    </source>
</evidence>
<evidence type="ECO:0000256" key="3">
    <source>
        <dbReference type="ARBA" id="ARBA00022552"/>
    </source>
</evidence>
<dbReference type="GO" id="GO:0006364">
    <property type="term" value="P:rRNA processing"/>
    <property type="evidence" value="ECO:0007669"/>
    <property type="project" value="UniProtKB-KW"/>
</dbReference>
<dbReference type="InterPro" id="IPR012173">
    <property type="entry name" value="Mpp10"/>
</dbReference>
<comment type="caution">
    <text evidence="8">The sequence shown here is derived from an EMBL/GenBank/DDBJ whole genome shotgun (WGS) entry which is preliminary data.</text>
</comment>
<dbReference type="EMBL" id="AZIL01000170">
    <property type="protein sequence ID" value="EWM29332.1"/>
    <property type="molecule type" value="Genomic_DNA"/>
</dbReference>
<evidence type="ECO:0000256" key="5">
    <source>
        <dbReference type="ARBA" id="ARBA00023274"/>
    </source>
</evidence>
<evidence type="ECO:0000256" key="7">
    <source>
        <dbReference type="SAM" id="MobiDB-lite"/>
    </source>
</evidence>
<comment type="similarity">
    <text evidence="6">Belongs to the MPP10 family.</text>
</comment>
<name>W7TT46_9STRA</name>
<feature type="region of interest" description="Disordered" evidence="7">
    <location>
        <begin position="143"/>
        <end position="195"/>
    </location>
</feature>
<dbReference type="PANTHER" id="PTHR17039">
    <property type="entry name" value="U3 SMALL NUCLEOLAR RIBONUCLEOPROTEIN PROTEIN MPP10"/>
    <property type="match status" value="1"/>
</dbReference>
<dbReference type="Pfam" id="PF04006">
    <property type="entry name" value="Mpp10"/>
    <property type="match status" value="1"/>
</dbReference>
<dbReference type="AlphaFoldDB" id="W7TT46"/>
<feature type="compositionally biased region" description="Acidic residues" evidence="7">
    <location>
        <begin position="143"/>
        <end position="188"/>
    </location>
</feature>
<evidence type="ECO:0000256" key="1">
    <source>
        <dbReference type="ARBA" id="ARBA00004604"/>
    </source>
</evidence>
<dbReference type="Proteomes" id="UP000019335">
    <property type="component" value="Chromosome 3"/>
</dbReference>
<reference evidence="8 9" key="1">
    <citation type="journal article" date="2014" name="Mol. Plant">
        <title>Chromosome Scale Genome Assembly and Transcriptome Profiling of Nannochloropsis gaditana in Nitrogen Depletion.</title>
        <authorList>
            <person name="Corteggiani Carpinelli E."/>
            <person name="Telatin A."/>
            <person name="Vitulo N."/>
            <person name="Forcato C."/>
            <person name="D'Angelo M."/>
            <person name="Schiavon R."/>
            <person name="Vezzi A."/>
            <person name="Giacometti G.M."/>
            <person name="Morosinotto T."/>
            <person name="Valle G."/>
        </authorList>
    </citation>
    <scope>NUCLEOTIDE SEQUENCE [LARGE SCALE GENOMIC DNA]</scope>
    <source>
        <strain evidence="8 9">B-31</strain>
    </source>
</reference>
<dbReference type="GO" id="GO:0005732">
    <property type="term" value="C:sno(s)RNA-containing ribonucleoprotein complex"/>
    <property type="evidence" value="ECO:0007669"/>
    <property type="project" value="InterPro"/>
</dbReference>
<evidence type="ECO:0000256" key="4">
    <source>
        <dbReference type="ARBA" id="ARBA00023242"/>
    </source>
</evidence>
<accession>W7TT46</accession>
<dbReference type="GO" id="GO:0032040">
    <property type="term" value="C:small-subunit processome"/>
    <property type="evidence" value="ECO:0007669"/>
    <property type="project" value="TreeGrafter"/>
</dbReference>
<gene>
    <name evidence="8" type="ORF">Naga_100205g1</name>
</gene>
<keyword evidence="2" id="KW-0690">Ribosome biogenesis</keyword>
<organism evidence="8 9">
    <name type="scientific">Nannochloropsis gaditana</name>
    <dbReference type="NCBI Taxonomy" id="72520"/>
    <lineage>
        <taxon>Eukaryota</taxon>
        <taxon>Sar</taxon>
        <taxon>Stramenopiles</taxon>
        <taxon>Ochrophyta</taxon>
        <taxon>Eustigmatophyceae</taxon>
        <taxon>Eustigmatales</taxon>
        <taxon>Monodopsidaceae</taxon>
        <taxon>Nannochloropsis</taxon>
    </lineage>
</organism>
<dbReference type="PANTHER" id="PTHR17039:SF0">
    <property type="entry name" value="U3 SMALL NUCLEOLAR RIBONUCLEOPROTEIN PROTEIN MPP10"/>
    <property type="match status" value="1"/>
</dbReference>
<keyword evidence="5 8" id="KW-0687">Ribonucleoprotein</keyword>
<evidence type="ECO:0000256" key="2">
    <source>
        <dbReference type="ARBA" id="ARBA00022517"/>
    </source>
</evidence>
<evidence type="ECO:0000256" key="6">
    <source>
        <dbReference type="ARBA" id="ARBA00029455"/>
    </source>
</evidence>
<dbReference type="OrthoDB" id="445326at2759"/>
<protein>
    <submittedName>
        <fullName evidence="8">U3 small nucleolar ribonucleoprotein mpp10</fullName>
    </submittedName>
</protein>
<sequence length="195" mass="22241">MPRKKRNQAKRGSDSNDGPEGDVLAKPSHGFNATLSPPGPDLAIPTCFQDALKRLHALTNAPETFVMPPSELAEMLTQVLKMLFDYARGTQPIKLGPLRELAVDGFDAETIWEQLQLRNPAVRHFVSKVTRKLLEKGEELVLCEEEEEEVEEAEHEEAEEEEAEDDGEEERFEEDEVVVEEEEEEEEGKEERKRR</sequence>
<evidence type="ECO:0000313" key="8">
    <source>
        <dbReference type="EMBL" id="EWM29332.1"/>
    </source>
</evidence>